<protein>
    <submittedName>
        <fullName evidence="1">Uncharacterized protein</fullName>
    </submittedName>
</protein>
<proteinExistence type="predicted"/>
<sequence>MSIAPMTIALIAGGVLVLGGAFVAAPALGDMLAPSLASDQRVILGDDVEYGVNAAGETYGSPIDGTVPKLIPARADEGVIGYVRVSELDQQRNLAKSAISADQTFQVDVYESDGVTVVGTLAVTAETPGARDAFNK</sequence>
<reference evidence="2" key="1">
    <citation type="submission" date="2015-12" db="EMBL/GenBank/DDBJ databases">
        <authorList>
            <person name="Shamseldin A."/>
            <person name="Moawad H."/>
            <person name="Abd El-Rahim W.M."/>
            <person name="Sadowsky M.J."/>
        </authorList>
    </citation>
    <scope>NUCLEOTIDE SEQUENCE [LARGE SCALE GENOMIC DNA]</scope>
    <source>
        <strain evidence="2">JAM AC0309</strain>
    </source>
</reference>
<gene>
    <name evidence="1" type="ORF">MalAC0309_2440</name>
</gene>
<evidence type="ECO:0000313" key="2">
    <source>
        <dbReference type="Proteomes" id="UP000218965"/>
    </source>
</evidence>
<organism evidence="1 2">
    <name type="scientific">Microcella alkaliphila</name>
    <dbReference type="NCBI Taxonomy" id="279828"/>
    <lineage>
        <taxon>Bacteria</taxon>
        <taxon>Bacillati</taxon>
        <taxon>Actinomycetota</taxon>
        <taxon>Actinomycetes</taxon>
        <taxon>Micrococcales</taxon>
        <taxon>Microbacteriaceae</taxon>
        <taxon>Microcella</taxon>
    </lineage>
</organism>
<dbReference type="Proteomes" id="UP000218965">
    <property type="component" value="Chromosome"/>
</dbReference>
<dbReference type="AlphaFoldDB" id="A0A0U5BC13"/>
<dbReference type="EMBL" id="AP017315">
    <property type="protein sequence ID" value="BAU33280.1"/>
    <property type="molecule type" value="Genomic_DNA"/>
</dbReference>
<name>A0A0U5BC13_9MICO</name>
<evidence type="ECO:0000313" key="1">
    <source>
        <dbReference type="EMBL" id="BAU33280.1"/>
    </source>
</evidence>
<reference evidence="1 2" key="2">
    <citation type="submission" date="2016-01" db="EMBL/GenBank/DDBJ databases">
        <title>Microcella alkaliphila JAM AC0309 whole genome shotgun sequence.</title>
        <authorList>
            <person name="Kurata A."/>
            <person name="Hirose Y."/>
            <person name="Kishimoto N."/>
            <person name="Kobayashi T."/>
        </authorList>
    </citation>
    <scope>NUCLEOTIDE SEQUENCE [LARGE SCALE GENOMIC DNA]</scope>
    <source>
        <strain evidence="1 2">JAM AC0309</strain>
    </source>
</reference>
<dbReference type="KEGG" id="malk:MalAC0309_2440"/>
<accession>A0A0U5BC13</accession>